<reference evidence="3 4" key="1">
    <citation type="submission" date="2016-09" db="EMBL/GenBank/DDBJ databases">
        <title>Complete genome sequence of Actinomyces hongkongensis HKU8.</title>
        <authorList>
            <person name="Gao Y.-X."/>
            <person name="Zhou Y.-Y."/>
            <person name="Xie Y."/>
            <person name="Wang M."/>
            <person name="Wang S.-J."/>
            <person name="Shen S.-G."/>
        </authorList>
    </citation>
    <scope>NUCLEOTIDE SEQUENCE [LARGE SCALE GENOMIC DNA]</scope>
    <source>
        <strain evidence="3 4">HKU8</strain>
    </source>
</reference>
<dbReference type="EMBL" id="CP017298">
    <property type="protein sequence ID" value="AOS47245.1"/>
    <property type="molecule type" value="Genomic_DNA"/>
</dbReference>
<dbReference type="Pfam" id="PF18741">
    <property type="entry name" value="MTES_1575"/>
    <property type="match status" value="1"/>
</dbReference>
<feature type="domain" description="Restriction endonuclease type II-like" evidence="2">
    <location>
        <begin position="1118"/>
        <end position="1208"/>
    </location>
</feature>
<feature type="region of interest" description="Disordered" evidence="1">
    <location>
        <begin position="1235"/>
        <end position="1295"/>
    </location>
</feature>
<evidence type="ECO:0000313" key="4">
    <source>
        <dbReference type="Proteomes" id="UP000095214"/>
    </source>
</evidence>
<evidence type="ECO:0000256" key="1">
    <source>
        <dbReference type="SAM" id="MobiDB-lite"/>
    </source>
</evidence>
<dbReference type="RefSeq" id="WP_009743610.1">
    <property type="nucleotide sequence ID" value="NZ_CP017298.1"/>
</dbReference>
<evidence type="ECO:0000313" key="3">
    <source>
        <dbReference type="EMBL" id="AOS47245.1"/>
    </source>
</evidence>
<gene>
    <name evidence="3" type="ORF">BH719_04705</name>
</gene>
<dbReference type="OrthoDB" id="9757917at2"/>
<feature type="region of interest" description="Disordered" evidence="1">
    <location>
        <begin position="1389"/>
        <end position="1443"/>
    </location>
</feature>
<feature type="compositionally biased region" description="Low complexity" evidence="1">
    <location>
        <begin position="1235"/>
        <end position="1266"/>
    </location>
</feature>
<evidence type="ECO:0000259" key="2">
    <source>
        <dbReference type="Pfam" id="PF18741"/>
    </source>
</evidence>
<dbReference type="KEGG" id="phon:BH719_04705"/>
<dbReference type="InterPro" id="IPR049468">
    <property type="entry name" value="Restrct_endonuc-II-like_dom"/>
</dbReference>
<proteinExistence type="predicted"/>
<feature type="compositionally biased region" description="Low complexity" evidence="1">
    <location>
        <begin position="1389"/>
        <end position="1401"/>
    </location>
</feature>
<name>A0A1D8B281_9ACTO</name>
<accession>A0A1D8B281</accession>
<dbReference type="Proteomes" id="UP000095214">
    <property type="component" value="Chromosome"/>
</dbReference>
<organism evidence="3 4">
    <name type="scientific">Pauljensenia hongkongensis</name>
    <dbReference type="NCBI Taxonomy" id="178339"/>
    <lineage>
        <taxon>Bacteria</taxon>
        <taxon>Bacillati</taxon>
        <taxon>Actinomycetota</taxon>
        <taxon>Actinomycetes</taxon>
        <taxon>Actinomycetales</taxon>
        <taxon>Actinomycetaceae</taxon>
        <taxon>Pauljensenia</taxon>
    </lineage>
</organism>
<dbReference type="STRING" id="178339.BH719_04705"/>
<keyword evidence="4" id="KW-1185">Reference proteome</keyword>
<feature type="compositionally biased region" description="Gly residues" evidence="1">
    <location>
        <begin position="1402"/>
        <end position="1417"/>
    </location>
</feature>
<feature type="region of interest" description="Disordered" evidence="1">
    <location>
        <begin position="1"/>
        <end position="30"/>
    </location>
</feature>
<sequence>MATSFFSRRNPRGADRQAPPRETPVQAPPAASALAAAVERWRAEVVEVTDAEGRGVPRLTITQAHPGGLARLYTEAPTRLSSLIREKASLARAMERARAMMARSLQLSTRHGVGRVHLSIGQVQWHRDGHTVRSAALLKPVRLDDVGGDVMITLEPGALMDPDLEAALREHGEHCDAEAILDGARSSHGFSASVALSLLRERVGVLDGVEVRDELVLGIFEHPATPLLRDLEDLDRLADSPLVRALAGDEDAVGSLAVSLPPPNPRDRDPWKERGIGDLTPAQQDAVEAVATGDSLVVDAPVDSDATSVIAAILADAAASGRSVLHVGASPSHTIRARARLMELGVDEIFADFDGRSRDSYGLADKVRTAMEDTSPVMDQREVDEMRTRLRGARASLLAYTDALRRPYKNFGVSAAHALRVLTDLTEEEDAPSTRVRLDEDTLYEIALDQGERARAVLHTASERGYLRDDPDSAWKGAVVSSEAEVADVLERVGRLAESLPRLRVHMSAVAGETGARDAHTLEQWELQLAMFEGVAEAVDIFQPQIFERSAADMVIATASKQWRSDHGITMKRRERNRLVKQARDYVRPGIHVPDLHRALIRVQERRDAWRKICGDDGWPVVPAQLSECEELTARVRADLEAIAPVFAAEQPNLVGTHVAKLTELVQEWAADKAGARELPGRVALWKEIDGLGLRALAEDFAARGVGAPMIDAELDLAWWASLLSLMLAADPSLGGLEPSRVSALLAEGRDLDRRQVASLVPQAISSLRRLRTSALATRAAQHEELRDAVTAEDHVPSDADLICSHPLVRRLIPVVLTSPALVPECVRPGHHVDLAVIDGADSVPLGELIPVIARARQVVVVADVAGGAEGGAIAGLARVLPSVRLEQRPDRLNDQVALLLARYGLGHSGVPVPWTASNAPVGAVWCAGTGMPALRGNAIETTTTEVETVVDLVLAHGVESPERSLAVIALSERHAARIRSAVDRLRANEPGLAAFFDSASVQPFVVVGPGQAQGIVRDRVIISVGFAKTPHGRVIHDFGVLSTDDGARVMADVLRCVRGELTLVSSLHSADIDRSRIHREGVHMLVDLLEIAEGHSGEGADAWPVLEGEPDRLLIDLADKLYERGYQAIANIGIPGGVRIPLAVGHPDVPDRLLVAVMTDDEAYCDEPSVRVRDRVRPWMLEDQGWRVAMALSMPLFIDPDREADSIGALVDALVADSRAHDALPVLEVPRPATARAESAAEPAPDAAYGAAGPVDGPWGDAAAPEAEDAPARGASPRSVPVLDEELDEASKRRRNVDEVTTGMLLAIQKKERASEEDRGPRPAIAKGLPLAAYSDDQLDEMAAWVRSDGVERSDIETAEELRLALGITRRGFQSDAVLGNVVRRTKPVSAPAAGAAASGVPGGQDRGAADGGGLPVDGDYDDGSDDGAGTTGAADDRDADE</sequence>
<protein>
    <submittedName>
        <fullName evidence="3">Prevent-host-death family protein</fullName>
    </submittedName>
</protein>